<dbReference type="InterPro" id="IPR001789">
    <property type="entry name" value="Sig_transdc_resp-reg_receiver"/>
</dbReference>
<dbReference type="PANTHER" id="PTHR44520">
    <property type="entry name" value="RESPONSE REGULATOR RCP1-RELATED"/>
    <property type="match status" value="1"/>
</dbReference>
<comment type="caution">
    <text evidence="3">The sequence shown here is derived from an EMBL/GenBank/DDBJ whole genome shotgun (WGS) entry which is preliminary data.</text>
</comment>
<dbReference type="EMBL" id="JAHWYN010000008">
    <property type="protein sequence ID" value="MBW4361004.1"/>
    <property type="molecule type" value="Genomic_DNA"/>
</dbReference>
<dbReference type="PANTHER" id="PTHR44520:SF2">
    <property type="entry name" value="RESPONSE REGULATOR RCP1"/>
    <property type="match status" value="1"/>
</dbReference>
<organism evidence="3 4">
    <name type="scientific">Flavobacterium taihuense</name>
    <dbReference type="NCBI Taxonomy" id="2857508"/>
    <lineage>
        <taxon>Bacteria</taxon>
        <taxon>Pseudomonadati</taxon>
        <taxon>Bacteroidota</taxon>
        <taxon>Flavobacteriia</taxon>
        <taxon>Flavobacteriales</taxon>
        <taxon>Flavobacteriaceae</taxon>
        <taxon>Flavobacterium</taxon>
    </lineage>
</organism>
<dbReference type="InterPro" id="IPR052893">
    <property type="entry name" value="TCS_response_regulator"/>
</dbReference>
<evidence type="ECO:0000313" key="4">
    <source>
        <dbReference type="Proteomes" id="UP000812031"/>
    </source>
</evidence>
<gene>
    <name evidence="3" type="ORF">KZH69_10960</name>
</gene>
<dbReference type="PROSITE" id="PS50110">
    <property type="entry name" value="RESPONSE_REGULATORY"/>
    <property type="match status" value="1"/>
</dbReference>
<feature type="modified residue" description="4-aspartylphosphate" evidence="1">
    <location>
        <position position="70"/>
    </location>
</feature>
<sequence>MNQKLNCILLVDDDSATNFINKMLIKKYGITDKIEVTLNGQEALDYLSKSGKYESTNPEEFPIPELILLDINMPVMDGWEFIEAYQALDNNKKEKTIIIMLSSSNNPDDIIKAKTYKSITNFKNKVLTLEKIQEIKQEYFPQYI</sequence>
<dbReference type="Pfam" id="PF00072">
    <property type="entry name" value="Response_reg"/>
    <property type="match status" value="1"/>
</dbReference>
<dbReference type="SMART" id="SM00448">
    <property type="entry name" value="REC"/>
    <property type="match status" value="1"/>
</dbReference>
<keyword evidence="4" id="KW-1185">Reference proteome</keyword>
<evidence type="ECO:0000313" key="3">
    <source>
        <dbReference type="EMBL" id="MBW4361004.1"/>
    </source>
</evidence>
<dbReference type="Proteomes" id="UP000812031">
    <property type="component" value="Unassembled WGS sequence"/>
</dbReference>
<keyword evidence="1" id="KW-0597">Phosphoprotein</keyword>
<protein>
    <submittedName>
        <fullName evidence="3">Response regulator</fullName>
    </submittedName>
</protein>
<feature type="domain" description="Response regulatory" evidence="2">
    <location>
        <begin position="7"/>
        <end position="140"/>
    </location>
</feature>
<proteinExistence type="predicted"/>
<name>A0ABS6XWF6_9FLAO</name>
<reference evidence="3 4" key="1">
    <citation type="submission" date="2021-07" db="EMBL/GenBank/DDBJ databases">
        <title>Flavobacterium sp. nov. isolated from sediment on the Taihu Lake.</title>
        <authorList>
            <person name="Qu J.-H."/>
        </authorList>
    </citation>
    <scope>NUCLEOTIDE SEQUENCE [LARGE SCALE GENOMIC DNA]</scope>
    <source>
        <strain evidence="3 4">NAS39</strain>
    </source>
</reference>
<dbReference type="RefSeq" id="WP_219317486.1">
    <property type="nucleotide sequence ID" value="NZ_JAHWYN010000008.1"/>
</dbReference>
<evidence type="ECO:0000256" key="1">
    <source>
        <dbReference type="PROSITE-ProRule" id="PRU00169"/>
    </source>
</evidence>
<evidence type="ECO:0000259" key="2">
    <source>
        <dbReference type="PROSITE" id="PS50110"/>
    </source>
</evidence>
<accession>A0ABS6XWF6</accession>